<dbReference type="InterPro" id="IPR002347">
    <property type="entry name" value="SDR_fam"/>
</dbReference>
<dbReference type="RefSeq" id="WP_197464165.1">
    <property type="nucleotide sequence ID" value="NZ_CP068173.1"/>
</dbReference>
<evidence type="ECO:0000313" key="2">
    <source>
        <dbReference type="Proteomes" id="UP000594979"/>
    </source>
</evidence>
<organism evidence="1 2">
    <name type="scientific">Brevibacterium casei</name>
    <dbReference type="NCBI Taxonomy" id="33889"/>
    <lineage>
        <taxon>Bacteria</taxon>
        <taxon>Bacillati</taxon>
        <taxon>Actinomycetota</taxon>
        <taxon>Actinomycetes</taxon>
        <taxon>Micrococcales</taxon>
        <taxon>Brevibacteriaceae</taxon>
        <taxon>Brevibacterium</taxon>
    </lineage>
</organism>
<name>A0A7T9YQA0_9MICO</name>
<dbReference type="InterPro" id="IPR036291">
    <property type="entry name" value="NAD(P)-bd_dom_sf"/>
</dbReference>
<reference evidence="1 2" key="1">
    <citation type="submission" date="2020-12" db="EMBL/GenBank/DDBJ databases">
        <title>FDA dAtabase for Regulatory Grade micrObial Sequences (FDA-ARGOS): Supporting development and validation of Infectious Disease Dx tests.</title>
        <authorList>
            <person name="Sproer C."/>
            <person name="Gronow S."/>
            <person name="Severitt S."/>
            <person name="Schroder I."/>
            <person name="Tallon L."/>
            <person name="Sadzewicz L."/>
            <person name="Zhao X."/>
            <person name="Boylan J."/>
            <person name="Ott S."/>
            <person name="Bowen H."/>
            <person name="Vavikolanu K."/>
            <person name="Mehta A."/>
            <person name="Aluvathingal J."/>
            <person name="Nadendla S."/>
            <person name="Lowell S."/>
            <person name="Myers T."/>
            <person name="Yan Y."/>
            <person name="Sichtig H."/>
        </authorList>
    </citation>
    <scope>NUCLEOTIDE SEQUENCE [LARGE SCALE GENOMIC DNA]</scope>
    <source>
        <strain evidence="1 2">FDAARGOS_902</strain>
    </source>
</reference>
<sequence>MNSVAPGTIGTDPDADWIDAPGACDGAVQVSAFDRIGTPEDIADVISFLAGYRGHWVTGQTIDTTGGSSL</sequence>
<dbReference type="AlphaFoldDB" id="A0A7T9YQA0"/>
<dbReference type="Gene3D" id="3.40.50.720">
    <property type="entry name" value="NAD(P)-binding Rossmann-like Domain"/>
    <property type="match status" value="1"/>
</dbReference>
<protein>
    <submittedName>
        <fullName evidence="1">SDR family oxidoreductase</fullName>
    </submittedName>
</protein>
<accession>A0A7T9YQA0</accession>
<proteinExistence type="predicted"/>
<dbReference type="SUPFAM" id="SSF51735">
    <property type="entry name" value="NAD(P)-binding Rossmann-fold domains"/>
    <property type="match status" value="1"/>
</dbReference>
<evidence type="ECO:0000313" key="1">
    <source>
        <dbReference type="EMBL" id="QPS32191.1"/>
    </source>
</evidence>
<gene>
    <name evidence="1" type="ORF">I6G59_09040</name>
</gene>
<dbReference type="EMBL" id="CP065682">
    <property type="protein sequence ID" value="QPS32191.1"/>
    <property type="molecule type" value="Genomic_DNA"/>
</dbReference>
<dbReference type="Proteomes" id="UP000594979">
    <property type="component" value="Chromosome"/>
</dbReference>
<dbReference type="Pfam" id="PF13561">
    <property type="entry name" value="adh_short_C2"/>
    <property type="match status" value="1"/>
</dbReference>
<dbReference type="KEGG" id="bcau:I6G59_09040"/>